<dbReference type="GO" id="GO:0005886">
    <property type="term" value="C:plasma membrane"/>
    <property type="evidence" value="ECO:0007669"/>
    <property type="project" value="UniProtKB-SubCell"/>
</dbReference>
<evidence type="ECO:0000313" key="10">
    <source>
        <dbReference type="EMBL" id="MDY5141314.1"/>
    </source>
</evidence>
<dbReference type="PANTHER" id="PTHR30506">
    <property type="entry name" value="INNER MEMBRANE PROTEIN"/>
    <property type="match status" value="1"/>
</dbReference>
<comment type="similarity">
    <text evidence="2">Belongs to the UPF0126 family.</text>
</comment>
<feature type="compositionally biased region" description="Gly residues" evidence="7">
    <location>
        <begin position="283"/>
        <end position="294"/>
    </location>
</feature>
<feature type="domain" description="Glycine transporter" evidence="9">
    <location>
        <begin position="19"/>
        <end position="97"/>
    </location>
</feature>
<organism evidence="10 13">
    <name type="scientific">Actinotignum timonense</name>
    <dbReference type="NCBI Taxonomy" id="1870995"/>
    <lineage>
        <taxon>Bacteria</taxon>
        <taxon>Bacillati</taxon>
        <taxon>Actinomycetota</taxon>
        <taxon>Actinomycetes</taxon>
        <taxon>Actinomycetales</taxon>
        <taxon>Actinomycetaceae</taxon>
        <taxon>Actinotignum</taxon>
    </lineage>
</organism>
<protein>
    <submittedName>
        <fullName evidence="10">Trimeric intracellular cation channel family protein</fullName>
    </submittedName>
</protein>
<dbReference type="GeneID" id="92813134"/>
<comment type="caution">
    <text evidence="10">The sequence shown here is derived from an EMBL/GenBank/DDBJ whole genome shotgun (WGS) entry which is preliminary data.</text>
</comment>
<feature type="transmembrane region" description="Helical" evidence="8">
    <location>
        <begin position="43"/>
        <end position="60"/>
    </location>
</feature>
<feature type="transmembrane region" description="Helical" evidence="8">
    <location>
        <begin position="191"/>
        <end position="210"/>
    </location>
</feature>
<evidence type="ECO:0000256" key="8">
    <source>
        <dbReference type="SAM" id="Phobius"/>
    </source>
</evidence>
<evidence type="ECO:0000256" key="4">
    <source>
        <dbReference type="ARBA" id="ARBA00022692"/>
    </source>
</evidence>
<feature type="region of interest" description="Disordered" evidence="7">
    <location>
        <begin position="237"/>
        <end position="307"/>
    </location>
</feature>
<evidence type="ECO:0000256" key="5">
    <source>
        <dbReference type="ARBA" id="ARBA00022989"/>
    </source>
</evidence>
<keyword evidence="6 8" id="KW-0472">Membrane</keyword>
<feature type="domain" description="Glycine transporter" evidence="9">
    <location>
        <begin position="110"/>
        <end position="184"/>
    </location>
</feature>
<dbReference type="EMBL" id="JAWNFY010000023">
    <property type="protein sequence ID" value="MDY5146932.1"/>
    <property type="molecule type" value="Genomic_DNA"/>
</dbReference>
<evidence type="ECO:0000256" key="7">
    <source>
        <dbReference type="SAM" id="MobiDB-lite"/>
    </source>
</evidence>
<reference evidence="10 12" key="1">
    <citation type="submission" date="2023-10" db="EMBL/GenBank/DDBJ databases">
        <title>Whole Genome based description of the genera Actinobaculum and Actinotignum reveals a complex phylogenetic relationship within the species included in the genus Actinotignum.</title>
        <authorList>
            <person name="Jensen C.S."/>
            <person name="Dargis R."/>
            <person name="Kemp M."/>
            <person name="Christensen J.J."/>
        </authorList>
    </citation>
    <scope>NUCLEOTIDE SEQUENCE</scope>
    <source>
        <strain evidence="11 12">SLA_B089</strain>
        <strain evidence="10">SLA_B245</strain>
    </source>
</reference>
<dbReference type="Pfam" id="PF03458">
    <property type="entry name" value="Gly_transporter"/>
    <property type="match status" value="2"/>
</dbReference>
<gene>
    <name evidence="10" type="ORF">R6G74_08355</name>
    <name evidence="11" type="ORF">R6P33_07885</name>
</gene>
<name>A0AAW9HHM9_9ACTO</name>
<evidence type="ECO:0000256" key="3">
    <source>
        <dbReference type="ARBA" id="ARBA00022475"/>
    </source>
</evidence>
<feature type="compositionally biased region" description="Low complexity" evidence="7">
    <location>
        <begin position="295"/>
        <end position="307"/>
    </location>
</feature>
<evidence type="ECO:0000256" key="1">
    <source>
        <dbReference type="ARBA" id="ARBA00004651"/>
    </source>
</evidence>
<keyword evidence="5 8" id="KW-1133">Transmembrane helix</keyword>
<feature type="transmembrane region" description="Helical" evidence="8">
    <location>
        <begin position="12"/>
        <end position="36"/>
    </location>
</feature>
<evidence type="ECO:0000313" key="13">
    <source>
        <dbReference type="Proteomes" id="UP001288320"/>
    </source>
</evidence>
<feature type="transmembrane region" description="Helical" evidence="8">
    <location>
        <begin position="134"/>
        <end position="151"/>
    </location>
</feature>
<dbReference type="Proteomes" id="UP001288320">
    <property type="component" value="Unassembled WGS sequence"/>
</dbReference>
<evidence type="ECO:0000256" key="6">
    <source>
        <dbReference type="ARBA" id="ARBA00023136"/>
    </source>
</evidence>
<dbReference type="InterPro" id="IPR005115">
    <property type="entry name" value="Gly_transporter"/>
</dbReference>
<dbReference type="AlphaFoldDB" id="A0AAW9HHM9"/>
<evidence type="ECO:0000256" key="2">
    <source>
        <dbReference type="ARBA" id="ARBA00008193"/>
    </source>
</evidence>
<feature type="transmembrane region" description="Helical" evidence="8">
    <location>
        <begin position="163"/>
        <end position="185"/>
    </location>
</feature>
<dbReference type="Proteomes" id="UP001284901">
    <property type="component" value="Unassembled WGS sequence"/>
</dbReference>
<proteinExistence type="inferred from homology"/>
<keyword evidence="4 8" id="KW-0812">Transmembrane</keyword>
<dbReference type="PANTHER" id="PTHR30506:SF3">
    <property type="entry name" value="UPF0126 INNER MEMBRANE PROTEIN YADS-RELATED"/>
    <property type="match status" value="1"/>
</dbReference>
<feature type="transmembrane region" description="Helical" evidence="8">
    <location>
        <begin position="80"/>
        <end position="97"/>
    </location>
</feature>
<dbReference type="RefSeq" id="WP_087070257.1">
    <property type="nucleotide sequence ID" value="NZ_CAUPFC010000010.1"/>
</dbReference>
<evidence type="ECO:0000313" key="12">
    <source>
        <dbReference type="Proteomes" id="UP001284901"/>
    </source>
</evidence>
<feature type="compositionally biased region" description="Basic and acidic residues" evidence="7">
    <location>
        <begin position="240"/>
        <end position="257"/>
    </location>
</feature>
<comment type="subcellular location">
    <subcellularLocation>
        <location evidence="1">Cell membrane</location>
        <topology evidence="1">Multi-pass membrane protein</topology>
    </subcellularLocation>
</comment>
<accession>A0AAW9HHM9</accession>
<evidence type="ECO:0000313" key="11">
    <source>
        <dbReference type="EMBL" id="MDY5146932.1"/>
    </source>
</evidence>
<sequence>MEDVDLDTLSEWSPVVFDLLDIFGVFVAAILGGMVAREKSFDIVGFVIVAIISALGGGILRDVLIQQAPLLKEPPVALTNPYYLSCALLGALVAYLLRLRGKWVRRFMTVMDAAVMGAWTATGVIKTLNAGLGVMPAVMMGMITAVGGGLIRDITVGRTPVIFGGNTLYATASLIAAFPAVVLWYNHAPMLAMAVSTLLASLLVILARVFEWSLPVNRDYSVNDTLQHVSSSLSRRMHRLRDEEHRRQARAERQERAVRRRNQSRQSLRARALSKKSQANSSGSGGSGDSGPSGSGKPSSGGQSSGS</sequence>
<feature type="transmembrane region" description="Helical" evidence="8">
    <location>
        <begin position="109"/>
        <end position="128"/>
    </location>
</feature>
<keyword evidence="3" id="KW-1003">Cell membrane</keyword>
<evidence type="ECO:0000259" key="9">
    <source>
        <dbReference type="Pfam" id="PF03458"/>
    </source>
</evidence>
<keyword evidence="12" id="KW-1185">Reference proteome</keyword>
<dbReference type="EMBL" id="JAWNFV010000020">
    <property type="protein sequence ID" value="MDY5141314.1"/>
    <property type="molecule type" value="Genomic_DNA"/>
</dbReference>